<dbReference type="EMBL" id="DS268479">
    <property type="protein sequence ID" value="EFP09689.1"/>
    <property type="molecule type" value="Genomic_DNA"/>
</dbReference>
<keyword evidence="4" id="KW-1185">Reference proteome</keyword>
<evidence type="ECO:0000313" key="3">
    <source>
        <dbReference type="EMBL" id="EFP09689.1"/>
    </source>
</evidence>
<evidence type="ECO:0000256" key="1">
    <source>
        <dbReference type="SAM" id="Coils"/>
    </source>
</evidence>
<protein>
    <submittedName>
        <fullName evidence="3">Uncharacterized protein</fullName>
    </submittedName>
</protein>
<gene>
    <name evidence="3" type="ORF">CRE_21844</name>
</gene>
<name>E3MU85_CAERE</name>
<accession>E3MU85</accession>
<proteinExistence type="predicted"/>
<feature type="region of interest" description="Disordered" evidence="2">
    <location>
        <begin position="465"/>
        <end position="553"/>
    </location>
</feature>
<feature type="region of interest" description="Disordered" evidence="2">
    <location>
        <begin position="1"/>
        <end position="27"/>
    </location>
</feature>
<dbReference type="Proteomes" id="UP000008281">
    <property type="component" value="Unassembled WGS sequence"/>
</dbReference>
<dbReference type="InParanoid" id="E3MU85"/>
<evidence type="ECO:0000256" key="2">
    <source>
        <dbReference type="SAM" id="MobiDB-lite"/>
    </source>
</evidence>
<organism evidence="4">
    <name type="scientific">Caenorhabditis remanei</name>
    <name type="common">Caenorhabditis vulgaris</name>
    <dbReference type="NCBI Taxonomy" id="31234"/>
    <lineage>
        <taxon>Eukaryota</taxon>
        <taxon>Metazoa</taxon>
        <taxon>Ecdysozoa</taxon>
        <taxon>Nematoda</taxon>
        <taxon>Chromadorea</taxon>
        <taxon>Rhabditida</taxon>
        <taxon>Rhabditina</taxon>
        <taxon>Rhabditomorpha</taxon>
        <taxon>Rhabditoidea</taxon>
        <taxon>Rhabditidae</taxon>
        <taxon>Peloderinae</taxon>
        <taxon>Caenorhabditis</taxon>
    </lineage>
</organism>
<dbReference type="AlphaFoldDB" id="E3MU85"/>
<sequence>MSDSNIPEDALLGNTPTAEMPLNISDDEEKRLLDEVHESPPISSPVIVISTDIVNREKNDTPNVNHSVIPQCSPVIPSELTTSKVESNGGEKPKDTILPTKTSHVDMDGPLSRPASGPIALVPGLFTSTSSISDMERVHNTADSELLKKILINQNFIMEEIREMKANFVHREDIPTFVSHTDFDQFVRNTTDLIDSPCSREEWLDLVKLLQPLSSLGGSAETVGGAISTLRELLLNQRRLSKVVSQLQKDVEMKNEIFSATMSKFDTTSNDIKVLYTSLRAYIAMKVSELEKESRLKSLVAQLDKVSRTQSELNSTLAPRLLNNDQDDRVYNETIGSLEGIERSVRQLEKEQHRDRENLRIENMRRQKALTCLFCSGDHFSHQCHKYQTPDSRAESFRIQNRCSKCAKIGCKGLMGECRLYDRLCHQCSQLPKEQRLHHQELCPRTGHKKLRAPESQNRVVPDLTAAPTAQSPAARESGAGTSAQRTKDDHSGVNEEPKELQRARKRSSTASSSHEQESGPAKKHRRRGRRGGNKKITAPQSGKMDGDNSTTD</sequence>
<keyword evidence="1" id="KW-0175">Coiled coil</keyword>
<evidence type="ECO:0000313" key="4">
    <source>
        <dbReference type="Proteomes" id="UP000008281"/>
    </source>
</evidence>
<reference evidence="3" key="1">
    <citation type="submission" date="2007-07" db="EMBL/GenBank/DDBJ databases">
        <title>PCAP assembly of the Caenorhabditis remanei genome.</title>
        <authorList>
            <consortium name="The Caenorhabditis remanei Sequencing Consortium"/>
            <person name="Wilson R.K."/>
        </authorList>
    </citation>
    <scope>NUCLEOTIDE SEQUENCE [LARGE SCALE GENOMIC DNA]</scope>
    <source>
        <strain evidence="3">PB4641</strain>
    </source>
</reference>
<feature type="compositionally biased region" description="Basic residues" evidence="2">
    <location>
        <begin position="522"/>
        <end position="534"/>
    </location>
</feature>
<feature type="compositionally biased region" description="Basic and acidic residues" evidence="2">
    <location>
        <begin position="486"/>
        <end position="503"/>
    </location>
</feature>
<feature type="coiled-coil region" evidence="1">
    <location>
        <begin position="331"/>
        <end position="358"/>
    </location>
</feature>
<feature type="region of interest" description="Disordered" evidence="2">
    <location>
        <begin position="83"/>
        <end position="103"/>
    </location>
</feature>
<dbReference type="HOGENOM" id="CLU_492793_0_0_1"/>